<reference evidence="5" key="1">
    <citation type="submission" date="2020-08" db="EMBL/GenBank/DDBJ databases">
        <title>Chromosome-level assembly of Southern catfish (Silurus meridionalis) provides insights into visual adaptation to the nocturnal and benthic lifestyles.</title>
        <authorList>
            <person name="Zhang Y."/>
            <person name="Wang D."/>
            <person name="Peng Z."/>
        </authorList>
    </citation>
    <scope>NUCLEOTIDE SEQUENCE</scope>
    <source>
        <strain evidence="5">SWU-2019-XX</strain>
        <tissue evidence="5">Muscle</tissue>
    </source>
</reference>
<evidence type="ECO:0000259" key="4">
    <source>
        <dbReference type="PROSITE" id="PS50119"/>
    </source>
</evidence>
<feature type="domain" description="B box-type" evidence="4">
    <location>
        <begin position="72"/>
        <end position="112"/>
    </location>
</feature>
<dbReference type="PROSITE" id="PS50119">
    <property type="entry name" value="ZF_BBOX"/>
    <property type="match status" value="1"/>
</dbReference>
<evidence type="ECO:0000313" key="5">
    <source>
        <dbReference type="EMBL" id="KAF7689227.1"/>
    </source>
</evidence>
<comment type="caution">
    <text evidence="5">The sequence shown here is derived from an EMBL/GenBank/DDBJ whole genome shotgun (WGS) entry which is preliminary data.</text>
</comment>
<dbReference type="EMBL" id="JABFDY010000024">
    <property type="protein sequence ID" value="KAF7689227.1"/>
    <property type="molecule type" value="Genomic_DNA"/>
</dbReference>
<name>A0A8T0AAS9_SILME</name>
<evidence type="ECO:0000256" key="3">
    <source>
        <dbReference type="PROSITE-ProRule" id="PRU00024"/>
    </source>
</evidence>
<dbReference type="AlphaFoldDB" id="A0A8T0AAS9"/>
<evidence type="ECO:0000256" key="1">
    <source>
        <dbReference type="ARBA" id="ARBA00022771"/>
    </source>
</evidence>
<dbReference type="SMART" id="SM00336">
    <property type="entry name" value="BBOX"/>
    <property type="match status" value="1"/>
</dbReference>
<dbReference type="Proteomes" id="UP000606274">
    <property type="component" value="Unassembled WGS sequence"/>
</dbReference>
<dbReference type="InterPro" id="IPR000315">
    <property type="entry name" value="Znf_B-box"/>
</dbReference>
<protein>
    <recommendedName>
        <fullName evidence="4">B box-type domain-containing protein</fullName>
    </recommendedName>
</protein>
<keyword evidence="6" id="KW-1185">Reference proteome</keyword>
<dbReference type="SUPFAM" id="SSF57845">
    <property type="entry name" value="B-box zinc-binding domain"/>
    <property type="match status" value="1"/>
</dbReference>
<organism evidence="5 6">
    <name type="scientific">Silurus meridionalis</name>
    <name type="common">Southern catfish</name>
    <name type="synonym">Silurus soldatovi meridionalis</name>
    <dbReference type="NCBI Taxonomy" id="175797"/>
    <lineage>
        <taxon>Eukaryota</taxon>
        <taxon>Metazoa</taxon>
        <taxon>Chordata</taxon>
        <taxon>Craniata</taxon>
        <taxon>Vertebrata</taxon>
        <taxon>Euteleostomi</taxon>
        <taxon>Actinopterygii</taxon>
        <taxon>Neopterygii</taxon>
        <taxon>Teleostei</taxon>
        <taxon>Ostariophysi</taxon>
        <taxon>Siluriformes</taxon>
        <taxon>Siluridae</taxon>
        <taxon>Silurus</taxon>
    </lineage>
</organism>
<sequence>MAPPVDRAQYCCLRNADVGVSGSRCLERHRGVLPLFHAACPVCQQTIHQEPVSNLALRNTCESYQKEKERTSGEVKCPQHGEKLVFFCRDDEQALCSQCRKQRHMSHRVQSLRHSVLQRKDEVKAAVRPAEKVLESLRNNTALECQIKKCIEYACYRYSAL</sequence>
<dbReference type="PANTHER" id="PTHR24103">
    <property type="entry name" value="E3 UBIQUITIN-PROTEIN LIGASE TRIM"/>
    <property type="match status" value="1"/>
</dbReference>
<accession>A0A8T0AAS9</accession>
<keyword evidence="2" id="KW-0862">Zinc</keyword>
<dbReference type="Gene3D" id="3.30.160.60">
    <property type="entry name" value="Classic Zinc Finger"/>
    <property type="match status" value="1"/>
</dbReference>
<dbReference type="Pfam" id="PF00643">
    <property type="entry name" value="zf-B_box"/>
    <property type="match status" value="1"/>
</dbReference>
<evidence type="ECO:0000313" key="6">
    <source>
        <dbReference type="Proteomes" id="UP000606274"/>
    </source>
</evidence>
<keyword evidence="1 3" id="KW-0863">Zinc-finger</keyword>
<proteinExistence type="predicted"/>
<keyword evidence="1 3" id="KW-0479">Metal-binding</keyword>
<dbReference type="InterPro" id="IPR050143">
    <property type="entry name" value="TRIM/RBCC"/>
</dbReference>
<dbReference type="GO" id="GO:0008270">
    <property type="term" value="F:zinc ion binding"/>
    <property type="evidence" value="ECO:0007669"/>
    <property type="project" value="UniProtKB-KW"/>
</dbReference>
<gene>
    <name evidence="5" type="ORF">HF521_012580</name>
</gene>
<evidence type="ECO:0000256" key="2">
    <source>
        <dbReference type="ARBA" id="ARBA00022833"/>
    </source>
</evidence>